<dbReference type="InterPro" id="IPR020516">
    <property type="entry name" value="Uncharacterised_YxcD"/>
</dbReference>
<dbReference type="EMBL" id="JAGIYQ010000002">
    <property type="protein sequence ID" value="MBP0724326.1"/>
    <property type="molecule type" value="Genomic_DNA"/>
</dbReference>
<gene>
    <name evidence="1" type="ORF">J5Y03_03895</name>
</gene>
<dbReference type="RefSeq" id="WP_209402732.1">
    <property type="nucleotide sequence ID" value="NZ_JAGIYQ010000002.1"/>
</dbReference>
<dbReference type="AlphaFoldDB" id="A0A940NKR3"/>
<protein>
    <submittedName>
        <fullName evidence="1">DUF2653 family protein</fullName>
    </submittedName>
</protein>
<proteinExistence type="predicted"/>
<dbReference type="Pfam" id="PF10850">
    <property type="entry name" value="DUF2653"/>
    <property type="match status" value="1"/>
</dbReference>
<comment type="caution">
    <text evidence="1">The sequence shown here is derived from an EMBL/GenBank/DDBJ whole genome shotgun (WGS) entry which is preliminary data.</text>
</comment>
<reference evidence="1" key="1">
    <citation type="submission" date="2021-04" db="EMBL/GenBank/DDBJ databases">
        <title>Genome seq and assembly of Bacillus sp.</title>
        <authorList>
            <person name="Chhetri G."/>
        </authorList>
    </citation>
    <scope>NUCLEOTIDE SEQUENCE</scope>
    <source>
        <strain evidence="1">RG28</strain>
    </source>
</reference>
<evidence type="ECO:0000313" key="1">
    <source>
        <dbReference type="EMBL" id="MBP0724326.1"/>
    </source>
</evidence>
<sequence length="97" mass="11217">MKIYLNEQDIANAVCLFVADLERINPESVQMEFQYEEGEEIFCAVNARGQHFLYNEQRISDAIGFLLEAEHNFLTNTMEVEIGFEEQDGIIAFVTFD</sequence>
<name>A0A940NKR3_9BACI</name>
<evidence type="ECO:0000313" key="2">
    <source>
        <dbReference type="Proteomes" id="UP000682134"/>
    </source>
</evidence>
<dbReference type="Proteomes" id="UP000682134">
    <property type="component" value="Unassembled WGS sequence"/>
</dbReference>
<keyword evidence="2" id="KW-1185">Reference proteome</keyword>
<organism evidence="1 2">
    <name type="scientific">Gottfriedia endophytica</name>
    <dbReference type="NCBI Taxonomy" id="2820819"/>
    <lineage>
        <taxon>Bacteria</taxon>
        <taxon>Bacillati</taxon>
        <taxon>Bacillota</taxon>
        <taxon>Bacilli</taxon>
        <taxon>Bacillales</taxon>
        <taxon>Bacillaceae</taxon>
        <taxon>Gottfriedia</taxon>
    </lineage>
</organism>
<accession>A0A940NKR3</accession>